<reference evidence="7" key="1">
    <citation type="submission" date="2022-08" db="EMBL/GenBank/DDBJ databases">
        <title>Draft genome sequence of Microbacterium arabinogalactanolyticum JCM 9171.</title>
        <authorList>
            <person name="Fujita K."/>
            <person name="Ishiwata A."/>
            <person name="Fushinobu S."/>
        </authorList>
    </citation>
    <scope>NUCLEOTIDE SEQUENCE</scope>
    <source>
        <strain evidence="7">JCM 9171</strain>
    </source>
</reference>
<feature type="domain" description="UvrD-like helicase ATP-binding" evidence="6">
    <location>
        <begin position="181"/>
        <end position="558"/>
    </location>
</feature>
<dbReference type="InterPro" id="IPR014016">
    <property type="entry name" value="UvrD-like_ATP-bd"/>
</dbReference>
<dbReference type="Proteomes" id="UP001165068">
    <property type="component" value="Unassembled WGS sequence"/>
</dbReference>
<keyword evidence="4 5" id="KW-0067">ATP-binding</keyword>
<dbReference type="Pfam" id="PF13245">
    <property type="entry name" value="AAA_19"/>
    <property type="match status" value="1"/>
</dbReference>
<keyword evidence="3 5" id="KW-0347">Helicase</keyword>
<dbReference type="PANTHER" id="PTHR11070:SF45">
    <property type="entry name" value="DNA 3'-5' HELICASE"/>
    <property type="match status" value="1"/>
</dbReference>
<evidence type="ECO:0000256" key="4">
    <source>
        <dbReference type="ARBA" id="ARBA00022840"/>
    </source>
</evidence>
<comment type="caution">
    <text evidence="7">The sequence shown here is derived from an EMBL/GenBank/DDBJ whole genome shotgun (WGS) entry which is preliminary data.</text>
</comment>
<evidence type="ECO:0000256" key="2">
    <source>
        <dbReference type="ARBA" id="ARBA00022801"/>
    </source>
</evidence>
<keyword evidence="8" id="KW-1185">Reference proteome</keyword>
<evidence type="ECO:0000256" key="3">
    <source>
        <dbReference type="ARBA" id="ARBA00022806"/>
    </source>
</evidence>
<name>A0ABQ5NDY9_9MICO</name>
<keyword evidence="2 5" id="KW-0378">Hydrolase</keyword>
<accession>A0ABQ5NDY9</accession>
<organism evidence="7 8">
    <name type="scientific">Microbacterium arabinogalactanolyticum</name>
    <dbReference type="NCBI Taxonomy" id="69365"/>
    <lineage>
        <taxon>Bacteria</taxon>
        <taxon>Bacillati</taxon>
        <taxon>Actinomycetota</taxon>
        <taxon>Actinomycetes</taxon>
        <taxon>Micrococcales</taxon>
        <taxon>Microbacteriaceae</taxon>
        <taxon>Microbacterium</taxon>
    </lineage>
</organism>
<dbReference type="InterPro" id="IPR027417">
    <property type="entry name" value="P-loop_NTPase"/>
</dbReference>
<dbReference type="EMBL" id="BRZC01000003">
    <property type="protein sequence ID" value="GLC84024.1"/>
    <property type="molecule type" value="Genomic_DNA"/>
</dbReference>
<sequence length="698" mass="74976">MTEMVVDKTEQRGSEQRAVERMFARLDAEESALAAAQARVAASPAEGPGSRLARDAELARLSGELGRLRLAERSLCFGRIDSSAGTSMHVGRVGLRTESGEILLVDWRAEAARPFYAATPASPSGLRRRRHLRLDGRLVVGVSDEILDGTAPTGEDVVGDGPLVSALSGARTGRMREAASTLQREQDEIVRSEHRGVMVVDGGPGTGKTIVALHRAAYVLYAFPSVAERGVLVFGPNRRFLDYISDVLPSLGENDVDLATTPDLVAVEATRSEPDAVARAKGRIAFAEAIARKVRERQPFGVPLRLDTAHGSVVLDARRVDAARRSALQGGVGHNRARGLFLEYVVDDLVDELEQQTAKEMADFEEELKEVGVDLDRMFAHQHGEPEPHGLESSPGGLDIDWDRIRDDLLDDAGIGRIVSGVWPALRAEDVLLGLLADPEALALCAPELSDEQIAAVVSGAGAGWSGADLAALDEARALVDGTPEATYGHVVVDEAQQLSEMEWRMLMRRCPSRSMTIVGDLAQAGPTTTVTRWEEALEPFVDGRYAHHTLTVNYRTTAEILDATRPVLARIAPSQRLSNSIRHGEVPSHHTVADADRALGDLVARVRDEHPQGLIGIIAAPRRIRALDAGFAGDGVTVVPAPDARGLEFDTVIVVDPDEIEGHSEAGLRDLYVAQTRATQRLITLAIAPRGGAAVAS</sequence>
<dbReference type="InterPro" id="IPR000212">
    <property type="entry name" value="DNA_helicase_UvrD/REP"/>
</dbReference>
<dbReference type="Gene3D" id="3.40.50.300">
    <property type="entry name" value="P-loop containing nucleotide triphosphate hydrolases"/>
    <property type="match status" value="2"/>
</dbReference>
<protein>
    <recommendedName>
        <fullName evidence="6">UvrD-like helicase ATP-binding domain-containing protein</fullName>
    </recommendedName>
</protein>
<evidence type="ECO:0000259" key="6">
    <source>
        <dbReference type="PROSITE" id="PS51198"/>
    </source>
</evidence>
<evidence type="ECO:0000313" key="7">
    <source>
        <dbReference type="EMBL" id="GLC84024.1"/>
    </source>
</evidence>
<keyword evidence="1 5" id="KW-0547">Nucleotide-binding</keyword>
<dbReference type="PANTHER" id="PTHR11070">
    <property type="entry name" value="UVRD / RECB / PCRA DNA HELICASE FAMILY MEMBER"/>
    <property type="match status" value="1"/>
</dbReference>
<gene>
    <name evidence="7" type="ORF">MIAR_06120</name>
</gene>
<dbReference type="PROSITE" id="PS51198">
    <property type="entry name" value="UVRD_HELICASE_ATP_BIND"/>
    <property type="match status" value="1"/>
</dbReference>
<proteinExistence type="predicted"/>
<dbReference type="SUPFAM" id="SSF52540">
    <property type="entry name" value="P-loop containing nucleoside triphosphate hydrolases"/>
    <property type="match status" value="1"/>
</dbReference>
<feature type="binding site" evidence="5">
    <location>
        <begin position="202"/>
        <end position="209"/>
    </location>
    <ligand>
        <name>ATP</name>
        <dbReference type="ChEBI" id="CHEBI:30616"/>
    </ligand>
</feature>
<evidence type="ECO:0000256" key="5">
    <source>
        <dbReference type="PROSITE-ProRule" id="PRU00560"/>
    </source>
</evidence>
<evidence type="ECO:0000313" key="8">
    <source>
        <dbReference type="Proteomes" id="UP001165068"/>
    </source>
</evidence>
<evidence type="ECO:0000256" key="1">
    <source>
        <dbReference type="ARBA" id="ARBA00022741"/>
    </source>
</evidence>